<feature type="domain" description="RNA polymerase Rpb1" evidence="10">
    <location>
        <begin position="203"/>
        <end position="784"/>
    </location>
</feature>
<accession>A0A3S5B943</accession>
<dbReference type="Gene3D" id="6.10.250.2940">
    <property type="match status" value="1"/>
</dbReference>
<dbReference type="InterPro" id="IPR042102">
    <property type="entry name" value="RNA_pol_Rpb1_3_sf"/>
</dbReference>
<evidence type="ECO:0000259" key="7">
    <source>
        <dbReference type="Pfam" id="PF04983"/>
    </source>
</evidence>
<proteinExistence type="inferred from homology"/>
<feature type="non-terminal residue" evidence="12">
    <location>
        <position position="1"/>
    </location>
</feature>
<feature type="domain" description="RNA polymerase Rpb1" evidence="9">
    <location>
        <begin position="269"/>
        <end position="452"/>
    </location>
</feature>
<dbReference type="GO" id="GO:0005665">
    <property type="term" value="C:RNA polymerase II, core complex"/>
    <property type="evidence" value="ECO:0007669"/>
    <property type="project" value="TreeGrafter"/>
</dbReference>
<dbReference type="Gene3D" id="3.30.1360.140">
    <property type="match status" value="1"/>
</dbReference>
<dbReference type="Gene3D" id="1.10.274.100">
    <property type="entry name" value="RNA polymerase Rpb1, domain 3"/>
    <property type="match status" value="1"/>
</dbReference>
<dbReference type="Pfam" id="PF04992">
    <property type="entry name" value="RNA_pol_Rpb1_6"/>
    <property type="match status" value="1"/>
</dbReference>
<dbReference type="InterPro" id="IPR007073">
    <property type="entry name" value="RNA_pol_Rpb1_7"/>
</dbReference>
<evidence type="ECO:0000259" key="8">
    <source>
        <dbReference type="Pfam" id="PF04990"/>
    </source>
</evidence>
<dbReference type="InterPro" id="IPR038120">
    <property type="entry name" value="Rpb1_funnel_sf"/>
</dbReference>
<gene>
    <name evidence="12" type="ORF">PXEA_LOCUS9952</name>
</gene>
<evidence type="ECO:0000259" key="11">
    <source>
        <dbReference type="Pfam" id="PF05000"/>
    </source>
</evidence>
<dbReference type="FunFam" id="3.30.1360.140:FF:000001">
    <property type="entry name" value="DNA-directed RNA polymerase subunit"/>
    <property type="match status" value="1"/>
</dbReference>
<evidence type="ECO:0000313" key="12">
    <source>
        <dbReference type="EMBL" id="VEL16512.1"/>
    </source>
</evidence>
<reference evidence="12" key="1">
    <citation type="submission" date="2018-11" db="EMBL/GenBank/DDBJ databases">
        <authorList>
            <consortium name="Pathogen Informatics"/>
        </authorList>
    </citation>
    <scope>NUCLEOTIDE SEQUENCE</scope>
</reference>
<dbReference type="PANTHER" id="PTHR19376">
    <property type="entry name" value="DNA-DIRECTED RNA POLYMERASE"/>
    <property type="match status" value="1"/>
</dbReference>
<keyword evidence="6" id="KW-0804">Transcription</keyword>
<dbReference type="InterPro" id="IPR007075">
    <property type="entry name" value="RNA_pol_Rpb1_6"/>
</dbReference>
<dbReference type="InterPro" id="IPR045867">
    <property type="entry name" value="DNA-dir_RpoC_beta_prime"/>
</dbReference>
<dbReference type="EMBL" id="CAAALY010028737">
    <property type="protein sequence ID" value="VEL16512.1"/>
    <property type="molecule type" value="Genomic_DNA"/>
</dbReference>
<evidence type="ECO:0000256" key="6">
    <source>
        <dbReference type="ARBA" id="ARBA00023163"/>
    </source>
</evidence>
<evidence type="ECO:0000256" key="2">
    <source>
        <dbReference type="ARBA" id="ARBA00012418"/>
    </source>
</evidence>
<sequence length="795" mass="89871">VIVDDGELISGIVCKKTIGSGSGSLIHIVALEHNHEQVGMFFNNIQTVVNNWLLIEGHTIGIADTLYDQATRRQIGDTIGKAKDAVFEIIDQAHNYDLQPTPGNTLRQTFENSVNKILNDARDKTGSCAQKSLSKYNNFNIMVVAGSKGSRINISQVIACVGQQNVEGKRIPFGFRHRTLPHFIQDDYGPESRGFVENSYLAGLTPTEFFFHAMGGREGLIDTAVKTAETGYIQRRLIKAMESVMVKYDGTVRNQINQLIQLRYGEDGLDACHVEFQRLPTFKLSSAAFEHSFRFDLSNERALRRSMPDDLVRSLTTDAQTQSELDAEWEQLCRDRTELRKLIRKTDDNVVLPCNINRLVMNAQKIFESDPLAKTTLHPRQVVEQVRETCRRLVVVPGDDKLSQEANANATLLMSCMIRASLCAKKVIEDYRLSYEAFDWILGEIRTRFQQAQIHPGEMVGALAAQSLGEPATQMTLNTFHYAGVSAKNVTLGVPRLKEIINVSKRPKTPSMTIFLTGQSARDAERAKDVVARLEHTTLRKLVNSTAIFYDPDPKNSVVEEDREWVSTYYELPDFDVNAISSWMLRIEFSRKGMTGKKLSLEQIAEKITRAFGNDLICHIPDDNLKLVMRIRIMNSDLEKELKEADTTADKMEDDTFLRFIEANLLTDITLQGVPQITKVYMHLPKTQDKKRISIKDDGSFDAIAEWMLETDGTCLMKVLAERDVDSVRTVSNDIVEIFEALGIEAVRKAIECEMHHVISFDGSYVNYRHLALLCDIMTVKGKWCYLCHFFKLAS</sequence>
<dbReference type="FunFam" id="1.10.132.30:FF:000001">
    <property type="entry name" value="DNA-directed RNA polymerase subunit"/>
    <property type="match status" value="1"/>
</dbReference>
<evidence type="ECO:0000256" key="5">
    <source>
        <dbReference type="ARBA" id="ARBA00022695"/>
    </source>
</evidence>
<comment type="caution">
    <text evidence="12">The sequence shown here is derived from an EMBL/GenBank/DDBJ whole genome shotgun (WGS) entry which is preliminary data.</text>
</comment>
<evidence type="ECO:0000256" key="4">
    <source>
        <dbReference type="ARBA" id="ARBA00022679"/>
    </source>
</evidence>
<keyword evidence="5" id="KW-0548">Nucleotidyltransferase</keyword>
<dbReference type="SUPFAM" id="SSF64484">
    <property type="entry name" value="beta and beta-prime subunits of DNA dependent RNA-polymerase"/>
    <property type="match status" value="1"/>
</dbReference>
<keyword evidence="3" id="KW-0240">DNA-directed RNA polymerase</keyword>
<evidence type="ECO:0000256" key="1">
    <source>
        <dbReference type="ARBA" id="ARBA00006460"/>
    </source>
</evidence>
<dbReference type="InterPro" id="IPR038593">
    <property type="entry name" value="RNA_pol_Rpb1_7_sf"/>
</dbReference>
<dbReference type="Pfam" id="PF04998">
    <property type="entry name" value="RNA_pol_Rpb1_5"/>
    <property type="match status" value="1"/>
</dbReference>
<dbReference type="AlphaFoldDB" id="A0A3S5B943"/>
<dbReference type="GO" id="GO:0003677">
    <property type="term" value="F:DNA binding"/>
    <property type="evidence" value="ECO:0007669"/>
    <property type="project" value="InterPro"/>
</dbReference>
<dbReference type="InterPro" id="IPR007081">
    <property type="entry name" value="RNA_pol_Rpb1_5"/>
</dbReference>
<dbReference type="InterPro" id="IPR007083">
    <property type="entry name" value="RNA_pol_Rpb1_4"/>
</dbReference>
<dbReference type="Pfam" id="PF04983">
    <property type="entry name" value="RNA_pol_Rpb1_3"/>
    <property type="match status" value="1"/>
</dbReference>
<dbReference type="Gene3D" id="1.10.132.30">
    <property type="match status" value="1"/>
</dbReference>
<dbReference type="CDD" id="cd02584">
    <property type="entry name" value="RNAP_II_Rpb1_C"/>
    <property type="match status" value="1"/>
</dbReference>
<keyword evidence="4" id="KW-0808">Transferase</keyword>
<dbReference type="Gene3D" id="6.20.50.80">
    <property type="match status" value="1"/>
</dbReference>
<dbReference type="Pfam" id="PF05000">
    <property type="entry name" value="RNA_pol_Rpb1_4"/>
    <property type="match status" value="1"/>
</dbReference>
<dbReference type="PANTHER" id="PTHR19376:SF37">
    <property type="entry name" value="DNA-DIRECTED RNA POLYMERASE II SUBUNIT RPB1"/>
    <property type="match status" value="1"/>
</dbReference>
<dbReference type="Proteomes" id="UP000784294">
    <property type="component" value="Unassembled WGS sequence"/>
</dbReference>
<name>A0A3S5B943_9PLAT</name>
<dbReference type="InterPro" id="IPR007066">
    <property type="entry name" value="RNA_pol_Rpb1_3"/>
</dbReference>
<keyword evidence="13" id="KW-1185">Reference proteome</keyword>
<organism evidence="12 13">
    <name type="scientific">Protopolystoma xenopodis</name>
    <dbReference type="NCBI Taxonomy" id="117903"/>
    <lineage>
        <taxon>Eukaryota</taxon>
        <taxon>Metazoa</taxon>
        <taxon>Spiralia</taxon>
        <taxon>Lophotrochozoa</taxon>
        <taxon>Platyhelminthes</taxon>
        <taxon>Monogenea</taxon>
        <taxon>Polyopisthocotylea</taxon>
        <taxon>Polystomatidea</taxon>
        <taxon>Polystomatidae</taxon>
        <taxon>Protopolystoma</taxon>
    </lineage>
</organism>
<dbReference type="EC" id="2.7.7.6" evidence="2"/>
<comment type="similarity">
    <text evidence="1">Belongs to the RNA polymerase beta' chain family.</text>
</comment>
<feature type="domain" description="RNA polymerase Rpb1" evidence="8">
    <location>
        <begin position="537"/>
        <end position="672"/>
    </location>
</feature>
<feature type="domain" description="RNA polymerase Rpb1" evidence="11">
    <location>
        <begin position="93"/>
        <end position="196"/>
    </location>
</feature>
<protein>
    <recommendedName>
        <fullName evidence="2">DNA-directed RNA polymerase</fullName>
        <ecNumber evidence="2">2.7.7.6</ecNumber>
    </recommendedName>
</protein>
<dbReference type="OrthoDB" id="270392at2759"/>
<evidence type="ECO:0000259" key="10">
    <source>
        <dbReference type="Pfam" id="PF04998"/>
    </source>
</evidence>
<evidence type="ECO:0000256" key="3">
    <source>
        <dbReference type="ARBA" id="ARBA00022478"/>
    </source>
</evidence>
<dbReference type="GO" id="GO:0003899">
    <property type="term" value="F:DNA-directed RNA polymerase activity"/>
    <property type="evidence" value="ECO:0007669"/>
    <property type="project" value="UniProtKB-EC"/>
</dbReference>
<dbReference type="GO" id="GO:0006351">
    <property type="term" value="P:DNA-templated transcription"/>
    <property type="evidence" value="ECO:0007669"/>
    <property type="project" value="InterPro"/>
</dbReference>
<evidence type="ECO:0000259" key="9">
    <source>
        <dbReference type="Pfam" id="PF04992"/>
    </source>
</evidence>
<feature type="domain" description="RNA polymerase Rpb1" evidence="7">
    <location>
        <begin position="1"/>
        <end position="65"/>
    </location>
</feature>
<dbReference type="Pfam" id="PF04990">
    <property type="entry name" value="RNA_pol_Rpb1_7"/>
    <property type="match status" value="1"/>
</dbReference>
<evidence type="ECO:0000313" key="13">
    <source>
        <dbReference type="Proteomes" id="UP000784294"/>
    </source>
</evidence>